<comment type="function">
    <text evidence="4 5 6">Catalyzes the transfer of endogenously produced octanoic acid from octanoyl-acyl-carrier-protein onto the lipoyl domains of lipoate-dependent enzymes. Lipoyl-ACP can also act as a substrate although octanoyl-ACP is likely to be the physiological substrate.</text>
</comment>
<comment type="catalytic activity">
    <reaction evidence="5 6">
        <text>octanoyl-[ACP] + L-lysyl-[protein] = N(6)-octanoyl-L-lysyl-[protein] + holo-[ACP] + H(+)</text>
        <dbReference type="Rhea" id="RHEA:17665"/>
        <dbReference type="Rhea" id="RHEA-COMP:9636"/>
        <dbReference type="Rhea" id="RHEA-COMP:9685"/>
        <dbReference type="Rhea" id="RHEA-COMP:9752"/>
        <dbReference type="Rhea" id="RHEA-COMP:9928"/>
        <dbReference type="ChEBI" id="CHEBI:15378"/>
        <dbReference type="ChEBI" id="CHEBI:29969"/>
        <dbReference type="ChEBI" id="CHEBI:64479"/>
        <dbReference type="ChEBI" id="CHEBI:78463"/>
        <dbReference type="ChEBI" id="CHEBI:78809"/>
        <dbReference type="EC" id="2.3.1.181"/>
    </reaction>
</comment>
<comment type="caution">
    <text evidence="5">Lacks conserved residue(s) required for the propagation of feature annotation.</text>
</comment>
<evidence type="ECO:0000313" key="10">
    <source>
        <dbReference type="EMBL" id="TWP48877.1"/>
    </source>
</evidence>
<organism evidence="10 11">
    <name type="scientific">Lentzea tibetensis</name>
    <dbReference type="NCBI Taxonomy" id="2591470"/>
    <lineage>
        <taxon>Bacteria</taxon>
        <taxon>Bacillati</taxon>
        <taxon>Actinomycetota</taxon>
        <taxon>Actinomycetes</taxon>
        <taxon>Pseudonocardiales</taxon>
        <taxon>Pseudonocardiaceae</taxon>
        <taxon>Lentzea</taxon>
    </lineage>
</organism>
<dbReference type="GO" id="GO:0009249">
    <property type="term" value="P:protein lipoylation"/>
    <property type="evidence" value="ECO:0007669"/>
    <property type="project" value="InterPro"/>
</dbReference>
<evidence type="ECO:0000256" key="4">
    <source>
        <dbReference type="ARBA" id="ARBA00024732"/>
    </source>
</evidence>
<keyword evidence="5" id="KW-0963">Cytoplasm</keyword>
<evidence type="ECO:0000259" key="9">
    <source>
        <dbReference type="PROSITE" id="PS51733"/>
    </source>
</evidence>
<dbReference type="InterPro" id="IPR000544">
    <property type="entry name" value="Octanoyltransferase"/>
</dbReference>
<keyword evidence="3 5" id="KW-0012">Acyltransferase</keyword>
<dbReference type="PROSITE" id="PS51733">
    <property type="entry name" value="BPL_LPL_CATALYTIC"/>
    <property type="match status" value="1"/>
</dbReference>
<dbReference type="GO" id="GO:0033819">
    <property type="term" value="F:lipoyl(octanoyl) transferase activity"/>
    <property type="evidence" value="ECO:0007669"/>
    <property type="project" value="UniProtKB-EC"/>
</dbReference>
<proteinExistence type="inferred from homology"/>
<dbReference type="RefSeq" id="WP_146355644.1">
    <property type="nucleotide sequence ID" value="NZ_VOBR01000018.1"/>
</dbReference>
<dbReference type="InterPro" id="IPR004143">
    <property type="entry name" value="BPL_LPL_catalytic"/>
</dbReference>
<evidence type="ECO:0000313" key="11">
    <source>
        <dbReference type="Proteomes" id="UP000316639"/>
    </source>
</evidence>
<comment type="similarity">
    <text evidence="5 6">Belongs to the LipB family.</text>
</comment>
<dbReference type="PANTHER" id="PTHR10993">
    <property type="entry name" value="OCTANOYLTRANSFERASE"/>
    <property type="match status" value="1"/>
</dbReference>
<evidence type="ECO:0000256" key="3">
    <source>
        <dbReference type="ARBA" id="ARBA00023315"/>
    </source>
</evidence>
<keyword evidence="11" id="KW-1185">Reference proteome</keyword>
<dbReference type="Gene3D" id="3.30.930.10">
    <property type="entry name" value="Bira Bifunctional Protein, Domain 2"/>
    <property type="match status" value="1"/>
</dbReference>
<dbReference type="NCBIfam" id="NF010925">
    <property type="entry name" value="PRK14345.1"/>
    <property type="match status" value="1"/>
</dbReference>
<feature type="binding site" evidence="5">
    <location>
        <begin position="149"/>
        <end position="151"/>
    </location>
    <ligand>
        <name>substrate</name>
    </ligand>
</feature>
<evidence type="ECO:0000256" key="8">
    <source>
        <dbReference type="PIRSR" id="PIRSR016262-3"/>
    </source>
</evidence>
<comment type="caution">
    <text evidence="10">The sequence shown here is derived from an EMBL/GenBank/DDBJ whole genome shotgun (WGS) entry which is preliminary data.</text>
</comment>
<feature type="active site" description="Acyl-thioester intermediate" evidence="5 7">
    <location>
        <position position="180"/>
    </location>
</feature>
<reference evidence="10 11" key="1">
    <citation type="submission" date="2019-07" db="EMBL/GenBank/DDBJ databases">
        <title>Lentzea xizangensis sp. nov., isolated from Qinghai-Tibetan Plateau Soils.</title>
        <authorList>
            <person name="Huang J."/>
        </authorList>
    </citation>
    <scope>NUCLEOTIDE SEQUENCE [LARGE SCALE GENOMIC DNA]</scope>
    <source>
        <strain evidence="10 11">FXJ1.1311</strain>
    </source>
</reference>
<evidence type="ECO:0000256" key="7">
    <source>
        <dbReference type="PIRSR" id="PIRSR016262-1"/>
    </source>
</evidence>
<dbReference type="HAMAP" id="MF_00013">
    <property type="entry name" value="LipB"/>
    <property type="match status" value="1"/>
</dbReference>
<sequence>MTSCRISADPVQVRELGLIEYTAAWDLQKEIAEARAAGEGPDTLLLLEHPPVYTCGRRTLDEERPTNSDTPVIDVDRGGKITWHGPGQLVGYPIVGLTEPMDVVQYVRRVEQGLIHVCDQLGVHTGRVDGRSGVWLPADDRGPERKIAAIGIRVQRGVTMHGFEINCNADLSAFGEIIPCGIRDAGVASLSVELGRDVTVAEVLPLARDAVLAALDGTLPLTDRYLARSGPVAPGITFASMP</sequence>
<evidence type="ECO:0000256" key="5">
    <source>
        <dbReference type="HAMAP-Rule" id="MF_00013"/>
    </source>
</evidence>
<dbReference type="FunFam" id="3.30.930.10:FF:000035">
    <property type="entry name" value="Putative lipoyltransferase 2, mitochondrial"/>
    <property type="match status" value="1"/>
</dbReference>
<name>A0A563ENL0_9PSEU</name>
<dbReference type="PIRSF" id="PIRSF016262">
    <property type="entry name" value="LPLase"/>
    <property type="match status" value="1"/>
</dbReference>
<dbReference type="InterPro" id="IPR020605">
    <property type="entry name" value="Octanoyltransferase_CS"/>
</dbReference>
<dbReference type="EC" id="2.3.1.181" evidence="5 6"/>
<feature type="site" description="Lowers pKa of active site Cys" evidence="5 8">
    <location>
        <position position="146"/>
    </location>
</feature>
<evidence type="ECO:0000256" key="1">
    <source>
        <dbReference type="ARBA" id="ARBA00004821"/>
    </source>
</evidence>
<dbReference type="CDD" id="cd16444">
    <property type="entry name" value="LipB"/>
    <property type="match status" value="1"/>
</dbReference>
<dbReference type="SUPFAM" id="SSF55681">
    <property type="entry name" value="Class II aaRS and biotin synthetases"/>
    <property type="match status" value="1"/>
</dbReference>
<evidence type="ECO:0000256" key="6">
    <source>
        <dbReference type="PIRNR" id="PIRNR016262"/>
    </source>
</evidence>
<dbReference type="PANTHER" id="PTHR10993:SF7">
    <property type="entry name" value="LIPOYLTRANSFERASE 2, MITOCHONDRIAL-RELATED"/>
    <property type="match status" value="1"/>
</dbReference>
<comment type="subcellular location">
    <subcellularLocation>
        <location evidence="5">Cytoplasm</location>
    </subcellularLocation>
</comment>
<comment type="miscellaneous">
    <text evidence="5">In the reaction, the free carboxyl group of octanoic acid is attached via an amide linkage to the epsilon-amino group of a specific lysine residue of lipoyl domains of lipoate-dependent enzymes.</text>
</comment>
<dbReference type="Pfam" id="PF21948">
    <property type="entry name" value="LplA-B_cat"/>
    <property type="match status" value="1"/>
</dbReference>
<evidence type="ECO:0000256" key="2">
    <source>
        <dbReference type="ARBA" id="ARBA00022679"/>
    </source>
</evidence>
<dbReference type="GO" id="GO:0005737">
    <property type="term" value="C:cytoplasm"/>
    <property type="evidence" value="ECO:0007669"/>
    <property type="project" value="UniProtKB-SubCell"/>
</dbReference>
<comment type="pathway">
    <text evidence="1 5 6">Protein modification; protein lipoylation via endogenous pathway; protein N(6)-(lipoyl)lysine from octanoyl-[acyl-carrier-protein]: step 1/2.</text>
</comment>
<dbReference type="UniPathway" id="UPA00538">
    <property type="reaction ID" value="UER00592"/>
</dbReference>
<protein>
    <recommendedName>
        <fullName evidence="5 6">Octanoyltransferase</fullName>
        <ecNumber evidence="5 6">2.3.1.181</ecNumber>
    </recommendedName>
    <alternativeName>
        <fullName evidence="5">Lipoate-protein ligase B</fullName>
    </alternativeName>
    <alternativeName>
        <fullName evidence="5">Lipoyl/octanoyl transferase</fullName>
    </alternativeName>
    <alternativeName>
        <fullName evidence="5">Octanoyl-[acyl-carrier-protein]-protein N-octanoyltransferase</fullName>
    </alternativeName>
</protein>
<dbReference type="InterPro" id="IPR045864">
    <property type="entry name" value="aa-tRNA-synth_II/BPL/LPL"/>
</dbReference>
<feature type="domain" description="BPL/LPL catalytic" evidence="9">
    <location>
        <begin position="38"/>
        <end position="219"/>
    </location>
</feature>
<dbReference type="Proteomes" id="UP000316639">
    <property type="component" value="Unassembled WGS sequence"/>
</dbReference>
<dbReference type="AlphaFoldDB" id="A0A563ENL0"/>
<dbReference type="NCBIfam" id="TIGR00214">
    <property type="entry name" value="lipB"/>
    <property type="match status" value="1"/>
</dbReference>
<dbReference type="PROSITE" id="PS01313">
    <property type="entry name" value="LIPB"/>
    <property type="match status" value="1"/>
</dbReference>
<accession>A0A563ENL0</accession>
<gene>
    <name evidence="5 10" type="primary">lipB</name>
    <name evidence="10" type="ORF">FKR81_26660</name>
</gene>
<feature type="binding site" evidence="5">
    <location>
        <begin position="77"/>
        <end position="84"/>
    </location>
    <ligand>
        <name>substrate</name>
    </ligand>
</feature>
<keyword evidence="2 5" id="KW-0808">Transferase</keyword>
<dbReference type="EMBL" id="VOBR01000018">
    <property type="protein sequence ID" value="TWP48877.1"/>
    <property type="molecule type" value="Genomic_DNA"/>
</dbReference>
<dbReference type="OrthoDB" id="9787061at2"/>